<dbReference type="Proteomes" id="UP000549394">
    <property type="component" value="Unassembled WGS sequence"/>
</dbReference>
<feature type="transmembrane region" description="Helical" evidence="1">
    <location>
        <begin position="337"/>
        <end position="360"/>
    </location>
</feature>
<evidence type="ECO:0000313" key="5">
    <source>
        <dbReference type="Proteomes" id="UP000549394"/>
    </source>
</evidence>
<keyword evidence="5" id="KW-1185">Reference proteome</keyword>
<keyword evidence="1" id="KW-1133">Transmembrane helix</keyword>
<feature type="domain" description="Ig-like" evidence="3">
    <location>
        <begin position="925"/>
        <end position="999"/>
    </location>
</feature>
<dbReference type="AlphaFoldDB" id="A0A7I8VK71"/>
<keyword evidence="1" id="KW-0472">Membrane</keyword>
<feature type="transmembrane region" description="Helical" evidence="1">
    <location>
        <begin position="93"/>
        <end position="112"/>
    </location>
</feature>
<gene>
    <name evidence="4" type="ORF">DGYR_LOCUS5281</name>
</gene>
<dbReference type="PANTHER" id="PTHR20765">
    <property type="entry name" value="SOLUTE CARRIER FAMILY 43 MEMBER 3-RELATED"/>
    <property type="match status" value="1"/>
</dbReference>
<proteinExistence type="predicted"/>
<dbReference type="Gene3D" id="1.20.1250.20">
    <property type="entry name" value="MFS general substrate transporter like domains"/>
    <property type="match status" value="1"/>
</dbReference>
<evidence type="ECO:0000259" key="2">
    <source>
        <dbReference type="PROSITE" id="PS50206"/>
    </source>
</evidence>
<feature type="transmembrane region" description="Helical" evidence="1">
    <location>
        <begin position="64"/>
        <end position="86"/>
    </location>
</feature>
<feature type="transmembrane region" description="Helical" evidence="1">
    <location>
        <begin position="269"/>
        <end position="287"/>
    </location>
</feature>
<feature type="transmembrane region" description="Helical" evidence="1">
    <location>
        <begin position="366"/>
        <end position="393"/>
    </location>
</feature>
<dbReference type="CDD" id="cd00096">
    <property type="entry name" value="Ig"/>
    <property type="match status" value="1"/>
</dbReference>
<dbReference type="PROSITE" id="PS50206">
    <property type="entry name" value="RHODANESE_3"/>
    <property type="match status" value="1"/>
</dbReference>
<dbReference type="InterPro" id="IPR001763">
    <property type="entry name" value="Rhodanese-like_dom"/>
</dbReference>
<feature type="transmembrane region" description="Helical" evidence="1">
    <location>
        <begin position="307"/>
        <end position="330"/>
    </location>
</feature>
<dbReference type="Gene3D" id="3.40.250.10">
    <property type="entry name" value="Rhodanese-like domain"/>
    <property type="match status" value="1"/>
</dbReference>
<evidence type="ECO:0000313" key="4">
    <source>
        <dbReference type="EMBL" id="CAD5116680.1"/>
    </source>
</evidence>
<dbReference type="InterPro" id="IPR036873">
    <property type="entry name" value="Rhodanese-like_dom_sf"/>
</dbReference>
<feature type="transmembrane region" description="Helical" evidence="1">
    <location>
        <begin position="400"/>
        <end position="419"/>
    </location>
</feature>
<sequence length="1268" mass="146848">MIKKVLSVLWGAIEVFVYGGITFGWASLVFVLKKEGFYANVCDSYNSTNVNSTVVECAEQNSKMILIMTIFLAVGGISTFFTGYFYDKFGLAYSRLLGGALYVTSLLCLALITAKQQWMLFPATILLNSAGFLTLTTNMPLSNLIPRARSTIITLYNGFFAGAIMIFELVKMAYEGGISLQISLSILALGQLICLGFTIFILPRKNVPWPLPKNYEIATLLNKFCRKEKYVVKEEKEEKTFIDDEQNKIETVNNPPKMTFVQCLLTPQFLLHLAFMCVIQLRLSFYLATLNPWLSELTGNDPKLISLYTNIFSYIQLASIAYSPFGGLIVDKFKADLRVLGILLLVANIFGLIIAIPGMVRSLPLQILGFICLMGFRGWAYAFNPTVVALIYPGEHFGKLFGVILMVISVFGLMQFPLFKLLHGPFNGNMQYTYTNILKIKSWDDVITKYWRENRYDKTTYTINNTVRIAKDAPSAPILNEELKDAIYKDKTLYTSSEDEYLSKRGYSCASSLMSIANTSKSFLKHSSIAHIAITGREHQSIELPCHWCTSDEYIESKNTLPRQGKGMNWYRAKRNKARDDKHKFYYKIEKLQLSMNKYEQLADRNLVIRQLNREGDADTGVYFCEKNAPRGSESIFYLLEYLNNKLYNITSSRNTSHIYKPPTFDEFNKPIEDPMKQRKDIQISNKLILIYLDIEYNVYQLPPNEDQRYFMERVCLANDKQCLWKYKLKPSISLFDVGLDNIQIQANNEFPLSNRIELCEPCDQKDAFETYLSFCWLRFVNRNGDFIEELSIDMIQQIYDRVEKWKPTDILDKRKHYLLKVLAFFPQGISCYNTIFEGYEWYLLPRTEDSDNTHFDVKMAIKEFSKKHGTNVKLAQSDLLPQFELLRKSCYVNCSIEERKRLKILEGSTELFFTFIDTSELFVPTRSIVQVKRITYTATEDEMFKMFCPNPSNYGTVKWKKGSEYISKENLEKHMKISYSYALLFSRLKPSDDGLYFCENCDRNYKNCILAGSLRLKIHKKPPTIFSIRFYRSALLISYIIDVTILCGGCLIIWFRHKRQNISRNRYKNLLEKSLPRQIKKVIKKQAMDTLGKSYKSLQCRELQVMIATEDVILIDVRTKIEVTRTGLIPKAFILPDNEILQAMLLDKQTFSDIYQVKKPYLYQKIVVYGKINDSRAFNSYKNLEYLGFDTFLYPGGWEEWKLLVGKQAAKKLTYLNLYALQNRESVILHIDNNRKNFENSSDSSADEEIEEEINQFSESENLLKFN</sequence>
<feature type="transmembrane region" description="Helical" evidence="1">
    <location>
        <begin position="118"/>
        <end position="141"/>
    </location>
</feature>
<dbReference type="InterPro" id="IPR036179">
    <property type="entry name" value="Ig-like_dom_sf"/>
</dbReference>
<feature type="transmembrane region" description="Helical" evidence="1">
    <location>
        <begin position="7"/>
        <end position="31"/>
    </location>
</feature>
<evidence type="ECO:0000256" key="1">
    <source>
        <dbReference type="SAM" id="Phobius"/>
    </source>
</evidence>
<dbReference type="PANTHER" id="PTHR20765:SF1">
    <property type="entry name" value="EQUILIBRATIVE NUCLEOBASE TRANSPORTER 1"/>
    <property type="match status" value="1"/>
</dbReference>
<dbReference type="SUPFAM" id="SSF48726">
    <property type="entry name" value="Immunoglobulin"/>
    <property type="match status" value="1"/>
</dbReference>
<dbReference type="InterPro" id="IPR036259">
    <property type="entry name" value="MFS_trans_sf"/>
</dbReference>
<name>A0A7I8VK71_9ANNE</name>
<organism evidence="4 5">
    <name type="scientific">Dimorphilus gyrociliatus</name>
    <dbReference type="NCBI Taxonomy" id="2664684"/>
    <lineage>
        <taxon>Eukaryota</taxon>
        <taxon>Metazoa</taxon>
        <taxon>Spiralia</taxon>
        <taxon>Lophotrochozoa</taxon>
        <taxon>Annelida</taxon>
        <taxon>Polychaeta</taxon>
        <taxon>Polychaeta incertae sedis</taxon>
        <taxon>Dinophilidae</taxon>
        <taxon>Dimorphilus</taxon>
    </lineage>
</organism>
<feature type="transmembrane region" description="Helical" evidence="1">
    <location>
        <begin position="180"/>
        <end position="202"/>
    </location>
</feature>
<comment type="caution">
    <text evidence="4">The sequence shown here is derived from an EMBL/GenBank/DDBJ whole genome shotgun (WGS) entry which is preliminary data.</text>
</comment>
<dbReference type="InterPro" id="IPR027197">
    <property type="entry name" value="SLC43A3"/>
</dbReference>
<dbReference type="PROSITE" id="PS50835">
    <property type="entry name" value="IG_LIKE"/>
    <property type="match status" value="1"/>
</dbReference>
<dbReference type="CDD" id="cd06174">
    <property type="entry name" value="MFS"/>
    <property type="match status" value="1"/>
</dbReference>
<accession>A0A7I8VK71</accession>
<dbReference type="GO" id="GO:0022857">
    <property type="term" value="F:transmembrane transporter activity"/>
    <property type="evidence" value="ECO:0007669"/>
    <property type="project" value="InterPro"/>
</dbReference>
<dbReference type="Pfam" id="PF07690">
    <property type="entry name" value="MFS_1"/>
    <property type="match status" value="1"/>
</dbReference>
<feature type="transmembrane region" description="Helical" evidence="1">
    <location>
        <begin position="153"/>
        <end position="174"/>
    </location>
</feature>
<dbReference type="SUPFAM" id="SSF103473">
    <property type="entry name" value="MFS general substrate transporter"/>
    <property type="match status" value="1"/>
</dbReference>
<evidence type="ECO:0000259" key="3">
    <source>
        <dbReference type="PROSITE" id="PS50835"/>
    </source>
</evidence>
<dbReference type="InterPro" id="IPR011701">
    <property type="entry name" value="MFS"/>
</dbReference>
<keyword evidence="1" id="KW-0812">Transmembrane</keyword>
<dbReference type="Pfam" id="PF00581">
    <property type="entry name" value="Rhodanese"/>
    <property type="match status" value="1"/>
</dbReference>
<dbReference type="OrthoDB" id="330047at2759"/>
<dbReference type="EMBL" id="CAJFCJ010000006">
    <property type="protein sequence ID" value="CAD5116680.1"/>
    <property type="molecule type" value="Genomic_DNA"/>
</dbReference>
<protein>
    <submittedName>
        <fullName evidence="4">DgyrCDS5546</fullName>
    </submittedName>
</protein>
<feature type="transmembrane region" description="Helical" evidence="1">
    <location>
        <begin position="1031"/>
        <end position="1056"/>
    </location>
</feature>
<dbReference type="SUPFAM" id="SSF52821">
    <property type="entry name" value="Rhodanese/Cell cycle control phosphatase"/>
    <property type="match status" value="1"/>
</dbReference>
<dbReference type="InterPro" id="IPR007110">
    <property type="entry name" value="Ig-like_dom"/>
</dbReference>
<feature type="domain" description="Rhodanese" evidence="2">
    <location>
        <begin position="1109"/>
        <end position="1211"/>
    </location>
</feature>
<reference evidence="4 5" key="1">
    <citation type="submission" date="2020-08" db="EMBL/GenBank/DDBJ databases">
        <authorList>
            <person name="Hejnol A."/>
        </authorList>
    </citation>
    <scope>NUCLEOTIDE SEQUENCE [LARGE SCALE GENOMIC DNA]</scope>
</reference>
<dbReference type="SMART" id="SM00450">
    <property type="entry name" value="RHOD"/>
    <property type="match status" value="1"/>
</dbReference>